<dbReference type="SUPFAM" id="SSF52096">
    <property type="entry name" value="ClpP/crotonase"/>
    <property type="match status" value="1"/>
</dbReference>
<dbReference type="Proteomes" id="UP000281128">
    <property type="component" value="Unassembled WGS sequence"/>
</dbReference>
<dbReference type="OrthoDB" id="5936191at2"/>
<dbReference type="AlphaFoldDB" id="A0A3A8B259"/>
<reference evidence="2 3" key="1">
    <citation type="submission" date="2018-09" db="EMBL/GenBank/DDBJ databases">
        <title>Roseovarius spongiae sp. nov., isolated from a marine sponge.</title>
        <authorList>
            <person name="Zhuang L."/>
            <person name="Luo L."/>
        </authorList>
    </citation>
    <scope>NUCLEOTIDE SEQUENCE [LARGE SCALE GENOMIC DNA]</scope>
    <source>
        <strain evidence="2 3">HN-E21</strain>
    </source>
</reference>
<evidence type="ECO:0000313" key="3">
    <source>
        <dbReference type="Proteomes" id="UP000281128"/>
    </source>
</evidence>
<name>A0A3A8B259_9RHOB</name>
<evidence type="ECO:0000313" key="2">
    <source>
        <dbReference type="EMBL" id="RKF13076.1"/>
    </source>
</evidence>
<evidence type="ECO:0000256" key="1">
    <source>
        <dbReference type="SAM" id="SignalP"/>
    </source>
</evidence>
<accession>A0A3A8B259</accession>
<comment type="caution">
    <text evidence="2">The sequence shown here is derived from an EMBL/GenBank/DDBJ whole genome shotgun (WGS) entry which is preliminary data.</text>
</comment>
<dbReference type="InterPro" id="IPR029045">
    <property type="entry name" value="ClpP/crotonase-like_dom_sf"/>
</dbReference>
<gene>
    <name evidence="2" type="ORF">D6850_16400</name>
</gene>
<keyword evidence="3" id="KW-1185">Reference proteome</keyword>
<feature type="signal peptide" evidence="1">
    <location>
        <begin position="1"/>
        <end position="20"/>
    </location>
</feature>
<protein>
    <recommendedName>
        <fullName evidence="4">Periplasmic protein-like protein</fullName>
    </recommendedName>
</protein>
<keyword evidence="1" id="KW-0732">Signal</keyword>
<sequence>MGLIFFLLTVMLGLPCVATAKDMTFEIVYMNHTNVVVADGDITAKTPEAFQAFLDTSPFDGFRFVVALNSGGGSLVGGMRLGQMIRESGLDTTVEAYPPDATTGKPGYATRPGQCYSACAIAFLGGVRRAKPEEAKLGFHQFSSAGGSFEVRESVYMTEAVAQLMGATVLGYILKMGGEPELFTRLSETLPHEMWKPRTDDLTGLKIITRETFQDFEFEPYGQGVISYAQSAENVAGRSVVGQITAYCKAGVPYVLLSALKLEHGTDARTRTLIAEEQNGYVISAEGRGKPAKYGPGAVNVRMSEGLPLAELQLDARGVDLVTRGPVLIRVDFPAAVGAIFALRTTPSQRDLAALSAAFRLCFR</sequence>
<feature type="chain" id="PRO_5017439067" description="Periplasmic protein-like protein" evidence="1">
    <location>
        <begin position="21"/>
        <end position="364"/>
    </location>
</feature>
<dbReference type="EMBL" id="RAPE01000005">
    <property type="protein sequence ID" value="RKF13076.1"/>
    <property type="molecule type" value="Genomic_DNA"/>
</dbReference>
<dbReference type="RefSeq" id="WP_121168689.1">
    <property type="nucleotide sequence ID" value="NZ_RAPE01000005.1"/>
</dbReference>
<dbReference type="Gene3D" id="3.90.226.10">
    <property type="entry name" value="2-enoyl-CoA Hydratase, Chain A, domain 1"/>
    <property type="match status" value="1"/>
</dbReference>
<proteinExistence type="predicted"/>
<evidence type="ECO:0008006" key="4">
    <source>
        <dbReference type="Google" id="ProtNLM"/>
    </source>
</evidence>
<organism evidence="2 3">
    <name type="scientific">Roseovarius spongiae</name>
    <dbReference type="NCBI Taxonomy" id="2320272"/>
    <lineage>
        <taxon>Bacteria</taxon>
        <taxon>Pseudomonadati</taxon>
        <taxon>Pseudomonadota</taxon>
        <taxon>Alphaproteobacteria</taxon>
        <taxon>Rhodobacterales</taxon>
        <taxon>Roseobacteraceae</taxon>
        <taxon>Roseovarius</taxon>
    </lineage>
</organism>